<comment type="caution">
    <text evidence="1">The sequence shown here is derived from an EMBL/GenBank/DDBJ whole genome shotgun (WGS) entry which is preliminary data.</text>
</comment>
<dbReference type="Proteomes" id="UP001497680">
    <property type="component" value="Unassembled WGS sequence"/>
</dbReference>
<evidence type="ECO:0000313" key="2">
    <source>
        <dbReference type="Proteomes" id="UP001497680"/>
    </source>
</evidence>
<organism evidence="1 2">
    <name type="scientific">Hypoxylon rubiginosum</name>
    <dbReference type="NCBI Taxonomy" id="110542"/>
    <lineage>
        <taxon>Eukaryota</taxon>
        <taxon>Fungi</taxon>
        <taxon>Dikarya</taxon>
        <taxon>Ascomycota</taxon>
        <taxon>Pezizomycotina</taxon>
        <taxon>Sordariomycetes</taxon>
        <taxon>Xylariomycetidae</taxon>
        <taxon>Xylariales</taxon>
        <taxon>Hypoxylaceae</taxon>
        <taxon>Hypoxylon</taxon>
    </lineage>
</organism>
<protein>
    <submittedName>
        <fullName evidence="1">Heterokaryon incompatibility protein-domain-containing protein</fullName>
    </submittedName>
</protein>
<gene>
    <name evidence="1" type="ORF">F4821DRAFT_16504</name>
</gene>
<dbReference type="EMBL" id="MU394383">
    <property type="protein sequence ID" value="KAI6081913.1"/>
    <property type="molecule type" value="Genomic_DNA"/>
</dbReference>
<reference evidence="1 2" key="1">
    <citation type="journal article" date="2022" name="New Phytol.">
        <title>Ecological generalism drives hyperdiversity of secondary metabolite gene clusters in xylarialean endophytes.</title>
        <authorList>
            <person name="Franco M.E.E."/>
            <person name="Wisecaver J.H."/>
            <person name="Arnold A.E."/>
            <person name="Ju Y.M."/>
            <person name="Slot J.C."/>
            <person name="Ahrendt S."/>
            <person name="Moore L.P."/>
            <person name="Eastman K.E."/>
            <person name="Scott K."/>
            <person name="Konkel Z."/>
            <person name="Mondo S.J."/>
            <person name="Kuo A."/>
            <person name="Hayes R.D."/>
            <person name="Haridas S."/>
            <person name="Andreopoulos B."/>
            <person name="Riley R."/>
            <person name="LaButti K."/>
            <person name="Pangilinan J."/>
            <person name="Lipzen A."/>
            <person name="Amirebrahimi M."/>
            <person name="Yan J."/>
            <person name="Adam C."/>
            <person name="Keymanesh K."/>
            <person name="Ng V."/>
            <person name="Louie K."/>
            <person name="Northen T."/>
            <person name="Drula E."/>
            <person name="Henrissat B."/>
            <person name="Hsieh H.M."/>
            <person name="Youens-Clark K."/>
            <person name="Lutzoni F."/>
            <person name="Miadlikowska J."/>
            <person name="Eastwood D.C."/>
            <person name="Hamelin R.C."/>
            <person name="Grigoriev I.V."/>
            <person name="U'Ren J.M."/>
        </authorList>
    </citation>
    <scope>NUCLEOTIDE SEQUENCE [LARGE SCALE GENOMIC DNA]</scope>
    <source>
        <strain evidence="1 2">ER1909</strain>
    </source>
</reference>
<proteinExistence type="predicted"/>
<sequence>MPYYKNFYEYYEIFYPYRDPSNGNGCSRGRYTSRDFTIRKGLCIPCRNLLKSWPGWPVYHEMGNRYPGELITPTTTGFLPSWYEEHGALNYQRNPRNGNFWTSRTRGYHRHISWLAYHECELCSILAQTLDINSSTTREYIKIILEVTSERDLYLWATTHPEGNYNHTTSFGLYFIDREHSASLRSTYDGFSGSTNSVGSIDILRNRLEACVASSPKEQQVIGKGNFVPTRLVEVRQLKANTREKAVRVVSTKDLLIKPPYLTLSHRWGGNPQLRLLTTNNKSMHERIAWNTIPRTYADALQLTLSLGYHYVWIDALCIIQDDMEDWNEQAAEMGDIYRNTDMNIYASASTDESSGIFKHRDPISLGILVRASNWPGMLESYLDVQPDLRVIYRYHRGDRNTHLGSRGWVLQEEFLAPAVAYFDNHGIYWACHHGSAPEFPQTNRHVCALDEEYWDMRELDPSNGTEPPGTLQAFELPIAIKRLFNFGLSNFSENPTPSRRWTILLWREVIRAYTNCDLTYDLDKLSAISGIAREIGKVLGWSANEYAAGMWKPILLSQLLWGRYLVDGKKPSFVERPREYIAPSWSWASLKGPVTLDPTCLGDEEKEPRRIEYISSLQDLHVSRSANPFGPVTGGFIVLKSQTWKLTLLQVIPSSHPWGITYGVFAMVCGHQVKIPLFLDGETMDTGTVVFLTLRAIIAWKRRTQHDKFKAGLDVDGLMLLPTGNRGEYVRIGWASVVFRKFVHECRVGHNLDEENYLEVHHDEVSHLSESARRLIRKQDKSKEERNKIWLDGDLDEASKQMKDPNYTIRIV</sequence>
<name>A0ACC0CN80_9PEZI</name>
<evidence type="ECO:0000313" key="1">
    <source>
        <dbReference type="EMBL" id="KAI6081913.1"/>
    </source>
</evidence>
<accession>A0ACC0CN80</accession>
<keyword evidence="2" id="KW-1185">Reference proteome</keyword>